<evidence type="ECO:0000256" key="10">
    <source>
        <dbReference type="ARBA" id="ARBA00048473"/>
    </source>
</evidence>
<dbReference type="InParanoid" id="A0A2P6NSB0"/>
<accession>A0A2P6NSB0</accession>
<evidence type="ECO:0008006" key="15">
    <source>
        <dbReference type="Google" id="ProtNLM"/>
    </source>
</evidence>
<dbReference type="Proteomes" id="UP000241769">
    <property type="component" value="Unassembled WGS sequence"/>
</dbReference>
<dbReference type="FunCoup" id="A0A2P6NSB0">
    <property type="interactions" value="260"/>
</dbReference>
<evidence type="ECO:0000256" key="5">
    <source>
        <dbReference type="ARBA" id="ARBA00022737"/>
    </source>
</evidence>
<evidence type="ECO:0000256" key="11">
    <source>
        <dbReference type="SAM" id="MobiDB-lite"/>
    </source>
</evidence>
<protein>
    <recommendedName>
        <fullName evidence="15">Cystinosin</fullName>
    </recommendedName>
</protein>
<dbReference type="PANTHER" id="PTHR13131:SF5">
    <property type="entry name" value="CYSTINOSIN"/>
    <property type="match status" value="1"/>
</dbReference>
<dbReference type="AlphaFoldDB" id="A0A2P6NSB0"/>
<proteinExistence type="inferred from homology"/>
<keyword evidence="5" id="KW-0677">Repeat</keyword>
<comment type="caution">
    <text evidence="13">The sequence shown here is derived from an EMBL/GenBank/DDBJ whole genome shotgun (WGS) entry which is preliminary data.</text>
</comment>
<evidence type="ECO:0000256" key="6">
    <source>
        <dbReference type="ARBA" id="ARBA00022847"/>
    </source>
</evidence>
<feature type="transmembrane region" description="Helical" evidence="12">
    <location>
        <begin position="98"/>
        <end position="119"/>
    </location>
</feature>
<evidence type="ECO:0000313" key="13">
    <source>
        <dbReference type="EMBL" id="PRP86758.1"/>
    </source>
</evidence>
<organism evidence="13 14">
    <name type="scientific">Planoprotostelium fungivorum</name>
    <dbReference type="NCBI Taxonomy" id="1890364"/>
    <lineage>
        <taxon>Eukaryota</taxon>
        <taxon>Amoebozoa</taxon>
        <taxon>Evosea</taxon>
        <taxon>Variosea</taxon>
        <taxon>Cavosteliida</taxon>
        <taxon>Cavosteliaceae</taxon>
        <taxon>Planoprotostelium</taxon>
    </lineage>
</organism>
<evidence type="ECO:0000313" key="14">
    <source>
        <dbReference type="Proteomes" id="UP000241769"/>
    </source>
</evidence>
<dbReference type="GO" id="GO:0015184">
    <property type="term" value="F:L-cystine transmembrane transporter activity"/>
    <property type="evidence" value="ECO:0007669"/>
    <property type="project" value="TreeGrafter"/>
</dbReference>
<gene>
    <name evidence="13" type="ORF">PROFUN_02907</name>
</gene>
<dbReference type="InterPro" id="IPR005282">
    <property type="entry name" value="LC_transporter"/>
</dbReference>
<dbReference type="GO" id="GO:0015293">
    <property type="term" value="F:symporter activity"/>
    <property type="evidence" value="ECO:0007669"/>
    <property type="project" value="UniProtKB-KW"/>
</dbReference>
<keyword evidence="14" id="KW-1185">Reference proteome</keyword>
<keyword evidence="8 12" id="KW-0472">Membrane</keyword>
<evidence type="ECO:0000256" key="2">
    <source>
        <dbReference type="ARBA" id="ARBA00006855"/>
    </source>
</evidence>
<sequence length="355" mass="40697">MVPHHTNPPKRCSLTGSRTRGSRHLYVCNQMEVLQPTFFGWNCRVPSRGTNINTLTMTDHKLGNTGEILTQVIGWTYTVCWTLSFYPQFISNFRRKSVVGLSFDYCFINVLGFLCYCAYDVPMLFSPYLRAEYASHNGGKLPLVAVNDVFFGLHALVLTILTASQLFIYERGNQKVSKIMIFILTSMVLSILGYGIAVAVKRDMGTVYNYVYFLSYVKLVITLIKYVPQAWSNFRRKSTAGWSIWQCFLDLTGGVLSITQLLFDGWRLDDWEGVKSNRLKFGLGGVSIFFDIIFIVQHFALYRNRQPLGYDRIGSVQDGRTSDLENERSSLLDDEKYPEYSKRHDNRRNSADLVD</sequence>
<dbReference type="FunFam" id="1.20.1280.290:FF:000016">
    <property type="entry name" value="Cystinosin homolog"/>
    <property type="match status" value="1"/>
</dbReference>
<feature type="transmembrane region" description="Helical" evidence="12">
    <location>
        <begin position="239"/>
        <end position="263"/>
    </location>
</feature>
<keyword evidence="9" id="KW-0458">Lysosome</keyword>
<evidence type="ECO:0000256" key="8">
    <source>
        <dbReference type="ARBA" id="ARBA00023136"/>
    </source>
</evidence>
<evidence type="ECO:0000256" key="7">
    <source>
        <dbReference type="ARBA" id="ARBA00022989"/>
    </source>
</evidence>
<name>A0A2P6NSB0_9EUKA</name>
<dbReference type="Pfam" id="PF04193">
    <property type="entry name" value="PQ-loop"/>
    <property type="match status" value="2"/>
</dbReference>
<keyword evidence="7 12" id="KW-1133">Transmembrane helix</keyword>
<feature type="transmembrane region" description="Helical" evidence="12">
    <location>
        <begin position="68"/>
        <end position="86"/>
    </location>
</feature>
<dbReference type="NCBIfam" id="TIGR00951">
    <property type="entry name" value="2A43"/>
    <property type="match status" value="1"/>
</dbReference>
<reference evidence="13 14" key="1">
    <citation type="journal article" date="2018" name="Genome Biol. Evol.">
        <title>Multiple Roots of Fruiting Body Formation in Amoebozoa.</title>
        <authorList>
            <person name="Hillmann F."/>
            <person name="Forbes G."/>
            <person name="Novohradska S."/>
            <person name="Ferling I."/>
            <person name="Riege K."/>
            <person name="Groth M."/>
            <person name="Westermann M."/>
            <person name="Marz M."/>
            <person name="Spaller T."/>
            <person name="Winckler T."/>
            <person name="Schaap P."/>
            <person name="Glockner G."/>
        </authorList>
    </citation>
    <scope>NUCLEOTIDE SEQUENCE [LARGE SCALE GENOMIC DNA]</scope>
    <source>
        <strain evidence="13 14">Jena</strain>
    </source>
</reference>
<evidence type="ECO:0000256" key="1">
    <source>
        <dbReference type="ARBA" id="ARBA00004155"/>
    </source>
</evidence>
<evidence type="ECO:0000256" key="9">
    <source>
        <dbReference type="ARBA" id="ARBA00023228"/>
    </source>
</evidence>
<comment type="catalytic activity">
    <reaction evidence="10">
        <text>L-cystine(out) + H(+)(out) = L-cystine(in) + H(+)(in)</text>
        <dbReference type="Rhea" id="RHEA:66172"/>
        <dbReference type="ChEBI" id="CHEBI:15378"/>
        <dbReference type="ChEBI" id="CHEBI:35491"/>
    </reaction>
    <physiologicalReaction direction="left-to-right" evidence="10">
        <dbReference type="Rhea" id="RHEA:66173"/>
    </physiologicalReaction>
</comment>
<dbReference type="EMBL" id="MDYQ01000027">
    <property type="protein sequence ID" value="PRP86758.1"/>
    <property type="molecule type" value="Genomic_DNA"/>
</dbReference>
<feature type="transmembrane region" description="Helical" evidence="12">
    <location>
        <begin position="149"/>
        <end position="169"/>
    </location>
</feature>
<dbReference type="OrthoDB" id="75720at2759"/>
<evidence type="ECO:0000256" key="3">
    <source>
        <dbReference type="ARBA" id="ARBA00022448"/>
    </source>
</evidence>
<dbReference type="PANTHER" id="PTHR13131">
    <property type="entry name" value="CYSTINOSIN"/>
    <property type="match status" value="1"/>
</dbReference>
<keyword evidence="4 12" id="KW-0812">Transmembrane</keyword>
<feature type="region of interest" description="Disordered" evidence="11">
    <location>
        <begin position="320"/>
        <end position="355"/>
    </location>
</feature>
<dbReference type="Gene3D" id="1.20.1280.290">
    <property type="match status" value="2"/>
</dbReference>
<dbReference type="InterPro" id="IPR006603">
    <property type="entry name" value="PQ-loop_rpt"/>
</dbReference>
<dbReference type="SMART" id="SM00679">
    <property type="entry name" value="CTNS"/>
    <property type="match status" value="2"/>
</dbReference>
<feature type="transmembrane region" description="Helical" evidence="12">
    <location>
        <begin position="207"/>
        <end position="227"/>
    </location>
</feature>
<comment type="similarity">
    <text evidence="2">Belongs to the cystinosin family.</text>
</comment>
<evidence type="ECO:0000256" key="4">
    <source>
        <dbReference type="ARBA" id="ARBA00022692"/>
    </source>
</evidence>
<keyword evidence="3" id="KW-0813">Transport</keyword>
<feature type="transmembrane region" description="Helical" evidence="12">
    <location>
        <begin position="181"/>
        <end position="201"/>
    </location>
</feature>
<comment type="subcellular location">
    <subcellularLocation>
        <location evidence="1">Lysosome membrane</location>
        <topology evidence="1">Multi-pass membrane protein</topology>
    </subcellularLocation>
</comment>
<dbReference type="GO" id="GO:0005765">
    <property type="term" value="C:lysosomal membrane"/>
    <property type="evidence" value="ECO:0007669"/>
    <property type="project" value="UniProtKB-SubCell"/>
</dbReference>
<keyword evidence="6" id="KW-0769">Symport</keyword>
<feature type="transmembrane region" description="Helical" evidence="12">
    <location>
        <begin position="283"/>
        <end position="302"/>
    </location>
</feature>
<evidence type="ECO:0000256" key="12">
    <source>
        <dbReference type="SAM" id="Phobius"/>
    </source>
</evidence>